<dbReference type="Pfam" id="PF13490">
    <property type="entry name" value="zf-HC2"/>
    <property type="match status" value="1"/>
</dbReference>
<accession>A0A173YTH8</accession>
<keyword evidence="1" id="KW-0472">Membrane</keyword>
<sequence length="151" mass="17204">MNKRLPCYIVSDLLPLYQDDILSEQTKKDIDKHLTECRECQKKMAAMKTQLDIQNTNVDLKINPLKKVRFYQKILTVLGAVIAFILGACIPIAILGFTVLERGEIAAYQIERVKGLWYVLTSWSCASGIVVCVIYFLLILLIKKIIKKKGK</sequence>
<evidence type="ECO:0000256" key="1">
    <source>
        <dbReference type="SAM" id="Phobius"/>
    </source>
</evidence>
<dbReference type="AlphaFoldDB" id="A0A173YTH8"/>
<dbReference type="InterPro" id="IPR027383">
    <property type="entry name" value="Znf_put"/>
</dbReference>
<protein>
    <submittedName>
        <fullName evidence="4">Zf-HC2 domain-containing protein</fullName>
    </submittedName>
</protein>
<dbReference type="EMBL" id="CYZO01000005">
    <property type="protein sequence ID" value="CUN66829.1"/>
    <property type="molecule type" value="Genomic_DNA"/>
</dbReference>
<dbReference type="Proteomes" id="UP000095787">
    <property type="component" value="Unassembled WGS sequence"/>
</dbReference>
<feature type="transmembrane region" description="Helical" evidence="1">
    <location>
        <begin position="117"/>
        <end position="142"/>
    </location>
</feature>
<dbReference type="Proteomes" id="UP000292665">
    <property type="component" value="Unassembled WGS sequence"/>
</dbReference>
<feature type="domain" description="Putative zinc-finger" evidence="2">
    <location>
        <begin position="7"/>
        <end position="41"/>
    </location>
</feature>
<evidence type="ECO:0000313" key="6">
    <source>
        <dbReference type="Proteomes" id="UP000292665"/>
    </source>
</evidence>
<evidence type="ECO:0000313" key="5">
    <source>
        <dbReference type="Proteomes" id="UP000095787"/>
    </source>
</evidence>
<name>A0A173YTH8_9FIRM</name>
<reference evidence="4 6" key="2">
    <citation type="journal article" date="2019" name="Science, e1252229">
        <title>Invertible promoters mediate bacterial phase variation, antibiotic resistance, and host adaptation in the gut.</title>
        <authorList>
            <person name="Jiang X."/>
            <person name="Hall A.B."/>
            <person name="Arthur T.D."/>
            <person name="Plichta D.R."/>
            <person name="Covington C.T."/>
            <person name="Poyet M."/>
            <person name="Crothers J."/>
            <person name="Moses P.L."/>
            <person name="Tolonen A.C."/>
            <person name="Vlamakis H."/>
            <person name="Alm E.J."/>
            <person name="Xavier R.J."/>
        </authorList>
    </citation>
    <scope>NUCLEOTIDE SEQUENCE [LARGE SCALE GENOMIC DNA]</scope>
    <source>
        <strain evidence="4">Aa_0143</strain>
        <strain evidence="6">aa_0143</strain>
    </source>
</reference>
<dbReference type="RefSeq" id="WP_004846828.1">
    <property type="nucleotide sequence ID" value="NZ_AP028249.1"/>
</dbReference>
<dbReference type="EMBL" id="RCYR01000003">
    <property type="protein sequence ID" value="RYS81367.1"/>
    <property type="molecule type" value="Genomic_DNA"/>
</dbReference>
<evidence type="ECO:0000259" key="2">
    <source>
        <dbReference type="Pfam" id="PF13490"/>
    </source>
</evidence>
<keyword evidence="1" id="KW-1133">Transmembrane helix</keyword>
<organism evidence="3 5">
    <name type="scientific">[Ruminococcus] torques</name>
    <dbReference type="NCBI Taxonomy" id="33039"/>
    <lineage>
        <taxon>Bacteria</taxon>
        <taxon>Bacillati</taxon>
        <taxon>Bacillota</taxon>
        <taxon>Clostridia</taxon>
        <taxon>Lachnospirales</taxon>
        <taxon>Lachnospiraceae</taxon>
        <taxon>Mediterraneibacter</taxon>
    </lineage>
</organism>
<dbReference type="GeneID" id="97330115"/>
<reference evidence="3 5" key="1">
    <citation type="submission" date="2015-09" db="EMBL/GenBank/DDBJ databases">
        <authorList>
            <consortium name="Pathogen Informatics"/>
        </authorList>
    </citation>
    <scope>NUCLEOTIDE SEQUENCE [LARGE SCALE GENOMIC DNA]</scope>
    <source>
        <strain evidence="3 5">2789STDY5834841</strain>
    </source>
</reference>
<gene>
    <name evidence="4" type="ORF">EAI93_03180</name>
    <name evidence="3" type="ORF">ERS852456_00498</name>
</gene>
<evidence type="ECO:0000313" key="4">
    <source>
        <dbReference type="EMBL" id="RYS81367.1"/>
    </source>
</evidence>
<proteinExistence type="predicted"/>
<evidence type="ECO:0000313" key="3">
    <source>
        <dbReference type="EMBL" id="CUN66829.1"/>
    </source>
</evidence>
<feature type="transmembrane region" description="Helical" evidence="1">
    <location>
        <begin position="74"/>
        <end position="97"/>
    </location>
</feature>
<keyword evidence="1" id="KW-0812">Transmembrane</keyword>